<organism evidence="1 2">
    <name type="scientific">Camellia lanceoleosa</name>
    <dbReference type="NCBI Taxonomy" id="1840588"/>
    <lineage>
        <taxon>Eukaryota</taxon>
        <taxon>Viridiplantae</taxon>
        <taxon>Streptophyta</taxon>
        <taxon>Embryophyta</taxon>
        <taxon>Tracheophyta</taxon>
        <taxon>Spermatophyta</taxon>
        <taxon>Magnoliopsida</taxon>
        <taxon>eudicotyledons</taxon>
        <taxon>Gunneridae</taxon>
        <taxon>Pentapetalae</taxon>
        <taxon>asterids</taxon>
        <taxon>Ericales</taxon>
        <taxon>Theaceae</taxon>
        <taxon>Camellia</taxon>
    </lineage>
</organism>
<dbReference type="Proteomes" id="UP001060215">
    <property type="component" value="Chromosome 2"/>
</dbReference>
<protein>
    <submittedName>
        <fullName evidence="1">Protein MEI2-like 4</fullName>
    </submittedName>
</protein>
<reference evidence="1 2" key="1">
    <citation type="journal article" date="2022" name="Plant J.">
        <title>Chromosome-level genome of Camellia lanceoleosa provides a valuable resource for understanding genome evolution and self-incompatibility.</title>
        <authorList>
            <person name="Gong W."/>
            <person name="Xiao S."/>
            <person name="Wang L."/>
            <person name="Liao Z."/>
            <person name="Chang Y."/>
            <person name="Mo W."/>
            <person name="Hu G."/>
            <person name="Li W."/>
            <person name="Zhao G."/>
            <person name="Zhu H."/>
            <person name="Hu X."/>
            <person name="Ji K."/>
            <person name="Xiang X."/>
            <person name="Song Q."/>
            <person name="Yuan D."/>
            <person name="Jin S."/>
            <person name="Zhang L."/>
        </authorList>
    </citation>
    <scope>NUCLEOTIDE SEQUENCE [LARGE SCALE GENOMIC DNA]</scope>
    <source>
        <strain evidence="1">SQ_2022a</strain>
    </source>
</reference>
<dbReference type="EMBL" id="CM045759">
    <property type="protein sequence ID" value="KAI8018922.1"/>
    <property type="molecule type" value="Genomic_DNA"/>
</dbReference>
<evidence type="ECO:0000313" key="2">
    <source>
        <dbReference type="Proteomes" id="UP001060215"/>
    </source>
</evidence>
<name>A0ACC0I0W0_9ERIC</name>
<gene>
    <name evidence="1" type="ORF">LOK49_LG04G00552</name>
</gene>
<keyword evidence="2" id="KW-1185">Reference proteome</keyword>
<proteinExistence type="predicted"/>
<comment type="caution">
    <text evidence="1">The sequence shown here is derived from an EMBL/GenBank/DDBJ whole genome shotgun (WGS) entry which is preliminary data.</text>
</comment>
<accession>A0ACC0I0W0</accession>
<sequence length="429" mass="48173">MITSPLLVQPIGRVVWIPPPVDWIKINSDVSFITIGGTVYASAGVVFRDHLGMIKAMHAIPLRGVRDSYEAELKAARCSLLLAQQYGFTKILIQLDNSFIVKAINGGELPIEYYDLYRTLPLKEFKSYVFDYIPREGNQAANFLATRARIWMVHPSLKTTTAIDRVFQIARDVYGKKDMAMTTYFRLKEQIADFVQDGSDPYVQESSSAISSTSFPGPVSVGIIPLQGDFENEETSSYVQEYKIDITRIMRGEDNRTTVMIHNIPKRCTYKLLEDVIGVRYKGGYDFIKLPFDFQNKCNKGKSCTRSPPAWSNLKIGDKHVIRNFTKMHTSTCKYIKVRKEAKWTFMGFKTAGEGSCVAGNSSIPSKRQQNVIPSQSSIAMGSQGEVGTRSSQHTIEWSLVGGGCFCGVGWMFLNNDVVVKTSPWMFLC</sequence>
<evidence type="ECO:0000313" key="1">
    <source>
        <dbReference type="EMBL" id="KAI8018922.1"/>
    </source>
</evidence>